<evidence type="ECO:0000313" key="3">
    <source>
        <dbReference type="EMBL" id="KAK7524839.1"/>
    </source>
</evidence>
<organism evidence="3 4">
    <name type="scientific">Phyllosticta citriasiana</name>
    <dbReference type="NCBI Taxonomy" id="595635"/>
    <lineage>
        <taxon>Eukaryota</taxon>
        <taxon>Fungi</taxon>
        <taxon>Dikarya</taxon>
        <taxon>Ascomycota</taxon>
        <taxon>Pezizomycotina</taxon>
        <taxon>Dothideomycetes</taxon>
        <taxon>Dothideomycetes incertae sedis</taxon>
        <taxon>Botryosphaeriales</taxon>
        <taxon>Phyllostictaceae</taxon>
        <taxon>Phyllosticta</taxon>
    </lineage>
</organism>
<feature type="region of interest" description="Disordered" evidence="2">
    <location>
        <begin position="161"/>
        <end position="393"/>
    </location>
</feature>
<feature type="compositionally biased region" description="Basic and acidic residues" evidence="2">
    <location>
        <begin position="257"/>
        <end position="282"/>
    </location>
</feature>
<keyword evidence="4" id="KW-1185">Reference proteome</keyword>
<accession>A0ABR1L162</accession>
<feature type="compositionally biased region" description="Basic and acidic residues" evidence="2">
    <location>
        <begin position="36"/>
        <end position="48"/>
    </location>
</feature>
<feature type="region of interest" description="Disordered" evidence="2">
    <location>
        <begin position="1"/>
        <end position="51"/>
    </location>
</feature>
<evidence type="ECO:0000256" key="2">
    <source>
        <dbReference type="SAM" id="MobiDB-lite"/>
    </source>
</evidence>
<sequence length="547" mass="62023">MPPKNRPSPITPGRPTGFDGKYERDVWQPEDGNGDPDPKTIEKHRSGEPTHPTWKLFMGEVPTGITAAKLADHVPRYCYLDDKAVWAVSKIADLPKHDRSRYWPYDFTEKGGNISTVRRNRGRPAYNKTNRLANIQRARPRGPYWLCGGGSLKVEPPAFTAAAKEDNNRSSTTTQEPSETPAPSIETQDQPSTGAREVDKPEEAKPKTLKKKKALSTNTPEPKDEKPEQAKPEKRVKNQVLGQLKPKKQQEDSAQEQQEKPNRELAEKLKRQKEEQKPKAQQEQEEESDEEDERPLDDPDAMALVRFVCRKTTTPYSDPPSPKALPDSTALVPRDFPGLQTDGFSGMMTPFTKPPKSLGPSSSSSNSSKRSSSLSSETPHPAKRQRSRLLPYNLPPEVKQRDDELSSLQAQIAKLKGRNAQLEHEHRGLQTQLDKQNADFRKCGQGYVNMKRQRDAFHQATKSLRTHVLDKQDELAEFHRYCVGVVEREQELHRLVSENALAARRALQPLEGMHRGLQQVLDVQEERFRLAGLERVWEEAMDEEVQE</sequence>
<evidence type="ECO:0000256" key="1">
    <source>
        <dbReference type="SAM" id="Coils"/>
    </source>
</evidence>
<feature type="compositionally biased region" description="Low complexity" evidence="2">
    <location>
        <begin position="170"/>
        <end position="184"/>
    </location>
</feature>
<feature type="compositionally biased region" description="Low complexity" evidence="2">
    <location>
        <begin position="354"/>
        <end position="376"/>
    </location>
</feature>
<feature type="compositionally biased region" description="Basic and acidic residues" evidence="2">
    <location>
        <begin position="196"/>
        <end position="206"/>
    </location>
</feature>
<dbReference type="Proteomes" id="UP001363622">
    <property type="component" value="Unassembled WGS sequence"/>
</dbReference>
<reference evidence="3 4" key="1">
    <citation type="submission" date="2024-04" db="EMBL/GenBank/DDBJ databases">
        <title>Phyllosticta paracitricarpa is synonymous to the EU quarantine fungus P. citricarpa based on phylogenomic analyses.</title>
        <authorList>
            <consortium name="Lawrence Berkeley National Laboratory"/>
            <person name="Van Ingen-Buijs V.A."/>
            <person name="Van Westerhoven A.C."/>
            <person name="Haridas S."/>
            <person name="Skiadas P."/>
            <person name="Martin F."/>
            <person name="Groenewald J.Z."/>
            <person name="Crous P.W."/>
            <person name="Seidl M.F."/>
        </authorList>
    </citation>
    <scope>NUCLEOTIDE SEQUENCE [LARGE SCALE GENOMIC DNA]</scope>
    <source>
        <strain evidence="3 4">CBS 123371</strain>
    </source>
</reference>
<feature type="coiled-coil region" evidence="1">
    <location>
        <begin position="398"/>
        <end position="439"/>
    </location>
</feature>
<gene>
    <name evidence="3" type="ORF">IWZ03DRAFT_430190</name>
</gene>
<feature type="compositionally biased region" description="Acidic residues" evidence="2">
    <location>
        <begin position="283"/>
        <end position="300"/>
    </location>
</feature>
<name>A0ABR1L162_9PEZI</name>
<comment type="caution">
    <text evidence="3">The sequence shown here is derived from an EMBL/GenBank/DDBJ whole genome shotgun (WGS) entry which is preliminary data.</text>
</comment>
<feature type="compositionally biased region" description="Pro residues" evidence="2">
    <location>
        <begin position="1"/>
        <end position="12"/>
    </location>
</feature>
<feature type="compositionally biased region" description="Basic and acidic residues" evidence="2">
    <location>
        <begin position="221"/>
        <end position="236"/>
    </location>
</feature>
<keyword evidence="1" id="KW-0175">Coiled coil</keyword>
<evidence type="ECO:0000313" key="4">
    <source>
        <dbReference type="Proteomes" id="UP001363622"/>
    </source>
</evidence>
<dbReference type="EMBL" id="JBBPHU010000001">
    <property type="protein sequence ID" value="KAK7524839.1"/>
    <property type="molecule type" value="Genomic_DNA"/>
</dbReference>
<proteinExistence type="predicted"/>
<protein>
    <submittedName>
        <fullName evidence="3">Uncharacterized protein</fullName>
    </submittedName>
</protein>